<evidence type="ECO:0000256" key="1">
    <source>
        <dbReference type="SAM" id="Phobius"/>
    </source>
</evidence>
<evidence type="ECO:0000313" key="2">
    <source>
        <dbReference type="EMBL" id="PIO76458.1"/>
    </source>
</evidence>
<sequence>MQGSSPASTEVLSSASLLFVNRIKLWRLDALEGDSEGTVPPLFVYIMYFIHALPFTNSAINWILYGQFPLETQSVFCFYQFFRSTKRSTAAAMSTNAVYEEHSSIEAGGTKCHEVDADGENLESVRSDGTVSDLLQMNGSATALNPANEGQHSFTENSEMVDVRLLTVHEPTHL</sequence>
<dbReference type="OrthoDB" id="5809287at2759"/>
<keyword evidence="1" id="KW-1133">Transmembrane helix</keyword>
<feature type="transmembrane region" description="Helical" evidence="1">
    <location>
        <begin position="42"/>
        <end position="64"/>
    </location>
</feature>
<proteinExistence type="predicted"/>
<reference evidence="2 3" key="1">
    <citation type="submission" date="2015-09" db="EMBL/GenBank/DDBJ databases">
        <title>Draft genome of the parasitic nematode Teladorsagia circumcincta isolate WARC Sus (inbred).</title>
        <authorList>
            <person name="Mitreva M."/>
        </authorList>
    </citation>
    <scope>NUCLEOTIDE SEQUENCE [LARGE SCALE GENOMIC DNA]</scope>
    <source>
        <strain evidence="2 3">S</strain>
    </source>
</reference>
<evidence type="ECO:0000313" key="3">
    <source>
        <dbReference type="Proteomes" id="UP000230423"/>
    </source>
</evidence>
<dbReference type="EMBL" id="KZ345050">
    <property type="protein sequence ID" value="PIO76458.1"/>
    <property type="molecule type" value="Genomic_DNA"/>
</dbReference>
<keyword evidence="1" id="KW-0472">Membrane</keyword>
<organism evidence="2 3">
    <name type="scientific">Teladorsagia circumcincta</name>
    <name type="common">Brown stomach worm</name>
    <name type="synonym">Ostertagia circumcincta</name>
    <dbReference type="NCBI Taxonomy" id="45464"/>
    <lineage>
        <taxon>Eukaryota</taxon>
        <taxon>Metazoa</taxon>
        <taxon>Ecdysozoa</taxon>
        <taxon>Nematoda</taxon>
        <taxon>Chromadorea</taxon>
        <taxon>Rhabditida</taxon>
        <taxon>Rhabditina</taxon>
        <taxon>Rhabditomorpha</taxon>
        <taxon>Strongyloidea</taxon>
        <taxon>Trichostrongylidae</taxon>
        <taxon>Teladorsagia</taxon>
    </lineage>
</organism>
<keyword evidence="1" id="KW-0812">Transmembrane</keyword>
<accession>A0A2G9V1U1</accession>
<dbReference type="Proteomes" id="UP000230423">
    <property type="component" value="Unassembled WGS sequence"/>
</dbReference>
<keyword evidence="3" id="KW-1185">Reference proteome</keyword>
<dbReference type="AlphaFoldDB" id="A0A2G9V1U1"/>
<protein>
    <submittedName>
        <fullName evidence="2">Uncharacterized protein</fullName>
    </submittedName>
</protein>
<name>A0A2G9V1U1_TELCI</name>
<gene>
    <name evidence="2" type="ORF">TELCIR_01464</name>
</gene>